<protein>
    <submittedName>
        <fullName evidence="2">Uncharacterized protein</fullName>
    </submittedName>
</protein>
<name>A0ABT8E0G0_9BURK</name>
<proteinExistence type="predicted"/>
<keyword evidence="3" id="KW-1185">Reference proteome</keyword>
<feature type="region of interest" description="Disordered" evidence="1">
    <location>
        <begin position="1"/>
        <end position="38"/>
    </location>
</feature>
<organism evidence="2 3">
    <name type="scientific">Roseateles violae</name>
    <dbReference type="NCBI Taxonomy" id="3058042"/>
    <lineage>
        <taxon>Bacteria</taxon>
        <taxon>Pseudomonadati</taxon>
        <taxon>Pseudomonadota</taxon>
        <taxon>Betaproteobacteria</taxon>
        <taxon>Burkholderiales</taxon>
        <taxon>Sphaerotilaceae</taxon>
        <taxon>Roseateles</taxon>
    </lineage>
</organism>
<accession>A0ABT8E0G0</accession>
<evidence type="ECO:0000256" key="1">
    <source>
        <dbReference type="SAM" id="MobiDB-lite"/>
    </source>
</evidence>
<comment type="caution">
    <text evidence="2">The sequence shown here is derived from an EMBL/GenBank/DDBJ whole genome shotgun (WGS) entry which is preliminary data.</text>
</comment>
<evidence type="ECO:0000313" key="2">
    <source>
        <dbReference type="EMBL" id="MDN3923279.1"/>
    </source>
</evidence>
<dbReference type="Proteomes" id="UP001228044">
    <property type="component" value="Unassembled WGS sequence"/>
</dbReference>
<sequence length="47" mass="5099">MAQTHSAGAVSVEKQEGQAAGANGSRRDTRRLHKDARGNVLAQHWLM</sequence>
<dbReference type="RefSeq" id="WP_290361584.1">
    <property type="nucleotide sequence ID" value="NZ_JAUHHC010000009.1"/>
</dbReference>
<reference evidence="2 3" key="1">
    <citation type="submission" date="2023-06" db="EMBL/GenBank/DDBJ databases">
        <title>Pelomonas sp. PFR6 16S ribosomal RNA gene Genome sequencing and assembly.</title>
        <authorList>
            <person name="Woo H."/>
        </authorList>
    </citation>
    <scope>NUCLEOTIDE SEQUENCE [LARGE SCALE GENOMIC DNA]</scope>
    <source>
        <strain evidence="2 3">PFR6</strain>
    </source>
</reference>
<dbReference type="EMBL" id="JAUHHC010000009">
    <property type="protein sequence ID" value="MDN3923279.1"/>
    <property type="molecule type" value="Genomic_DNA"/>
</dbReference>
<gene>
    <name evidence="2" type="ORF">QWJ38_23585</name>
</gene>
<evidence type="ECO:0000313" key="3">
    <source>
        <dbReference type="Proteomes" id="UP001228044"/>
    </source>
</evidence>